<sequence length="233" mass="26723">MEDNSILIFISIIITGLFVFKDILKYDISIKHYEKTATKKLLLLLFIGTQINLYSQTQKLKDNFTITIRTEEGDLNNDGLIDKVLLKMDTINQTQPLKLEIYFLQKSGNYKLSVSTKNLIEPQYPNGKYGGNQIPDFTIENGGLYLYSEIKKNHFTHTFKFNNGNFELRHISNVVWDGNNLTTETEFNLLTGVKTEITKALGSEKIIKKTTKKIIVKPLPLITSFRAYDSNLN</sequence>
<evidence type="ECO:0000256" key="1">
    <source>
        <dbReference type="SAM" id="Phobius"/>
    </source>
</evidence>
<evidence type="ECO:0000313" key="2">
    <source>
        <dbReference type="EMBL" id="OCB78170.1"/>
    </source>
</evidence>
<dbReference type="EMBL" id="LVEN01000001">
    <property type="protein sequence ID" value="OCB78170.1"/>
    <property type="molecule type" value="Genomic_DNA"/>
</dbReference>
<keyword evidence="1" id="KW-0812">Transmembrane</keyword>
<evidence type="ECO:0008006" key="4">
    <source>
        <dbReference type="Google" id="ProtNLM"/>
    </source>
</evidence>
<reference evidence="3" key="1">
    <citation type="submission" date="2016-03" db="EMBL/GenBank/DDBJ databases">
        <title>Draft genome sequence of Paenibacillus glacialis DSM 22343.</title>
        <authorList>
            <person name="Shin S.-K."/>
            <person name="Yi H."/>
        </authorList>
    </citation>
    <scope>NUCLEOTIDE SEQUENCE [LARGE SCALE GENOMIC DNA]</scope>
    <source>
        <strain evidence="3">CCUG 60099</strain>
    </source>
</reference>
<dbReference type="Proteomes" id="UP000093343">
    <property type="component" value="Unassembled WGS sequence"/>
</dbReference>
<proteinExistence type="predicted"/>
<gene>
    <name evidence="2" type="ORF">FLP_00230</name>
</gene>
<protein>
    <recommendedName>
        <fullName evidence="4">VCBS repeat-containing protein</fullName>
    </recommendedName>
</protein>
<name>A0ABX2XPH3_9FLAO</name>
<comment type="caution">
    <text evidence="2">The sequence shown here is derived from an EMBL/GenBank/DDBJ whole genome shotgun (WGS) entry which is preliminary data.</text>
</comment>
<dbReference type="RefSeq" id="WP_065447496.1">
    <property type="nucleotide sequence ID" value="NZ_LVEN01000001.1"/>
</dbReference>
<evidence type="ECO:0000313" key="3">
    <source>
        <dbReference type="Proteomes" id="UP000093343"/>
    </source>
</evidence>
<feature type="transmembrane region" description="Helical" evidence="1">
    <location>
        <begin position="6"/>
        <end position="24"/>
    </location>
</feature>
<keyword evidence="1" id="KW-1133">Transmembrane helix</keyword>
<accession>A0ABX2XPH3</accession>
<keyword evidence="3" id="KW-1185">Reference proteome</keyword>
<organism evidence="2 3">
    <name type="scientific">Flavobacterium piscis</name>
    <dbReference type="NCBI Taxonomy" id="1114874"/>
    <lineage>
        <taxon>Bacteria</taxon>
        <taxon>Pseudomonadati</taxon>
        <taxon>Bacteroidota</taxon>
        <taxon>Flavobacteriia</taxon>
        <taxon>Flavobacteriales</taxon>
        <taxon>Flavobacteriaceae</taxon>
        <taxon>Flavobacterium</taxon>
    </lineage>
</organism>
<keyword evidence="1" id="KW-0472">Membrane</keyword>